<evidence type="ECO:0000313" key="2">
    <source>
        <dbReference type="Proteomes" id="UP000470409"/>
    </source>
</evidence>
<proteinExistence type="predicted"/>
<evidence type="ECO:0000313" key="1">
    <source>
        <dbReference type="EMBL" id="KAB2444072.1"/>
    </source>
</evidence>
<feature type="non-terminal residue" evidence="1">
    <location>
        <position position="45"/>
    </location>
</feature>
<dbReference type="EMBL" id="WBPG01000010">
    <property type="protein sequence ID" value="KAB2444072.1"/>
    <property type="molecule type" value="Genomic_DNA"/>
</dbReference>
<reference evidence="1 2" key="1">
    <citation type="submission" date="2019-10" db="EMBL/GenBank/DDBJ databases">
        <title>Bacillus from the desert of Cuatro Cinegas, Coahuila.</title>
        <authorList>
            <person name="Olmedo-Alvarez G."/>
            <person name="Saldana S."/>
            <person name="Barcelo D."/>
        </authorList>
    </citation>
    <scope>NUCLEOTIDE SEQUENCE [LARGE SCALE GENOMIC DNA]</scope>
    <source>
        <strain evidence="1 2">CH155b_5T</strain>
    </source>
</reference>
<comment type="caution">
    <text evidence="1">The sequence shown here is derived from an EMBL/GenBank/DDBJ whole genome shotgun (WGS) entry which is preliminary data.</text>
</comment>
<accession>A0A7V7SC23</accession>
<sequence>DNLSPATLRHLLDIEEFVGTNFGLFLLNNTTVNEGNVPVLLFNAD</sequence>
<gene>
    <name evidence="1" type="ORF">F8163_08850</name>
</gene>
<feature type="non-terminal residue" evidence="1">
    <location>
        <position position="1"/>
    </location>
</feature>
<dbReference type="AlphaFoldDB" id="A0A7V7SC23"/>
<dbReference type="Proteomes" id="UP000470409">
    <property type="component" value="Unassembled WGS sequence"/>
</dbReference>
<organism evidence="1 2">
    <name type="scientific">Bacillus luti</name>
    <dbReference type="NCBI Taxonomy" id="2026191"/>
    <lineage>
        <taxon>Bacteria</taxon>
        <taxon>Bacillati</taxon>
        <taxon>Bacillota</taxon>
        <taxon>Bacilli</taxon>
        <taxon>Bacillales</taxon>
        <taxon>Bacillaceae</taxon>
        <taxon>Bacillus</taxon>
        <taxon>Bacillus cereus group</taxon>
    </lineage>
</organism>
<name>A0A7V7SC23_9BACI</name>
<protein>
    <submittedName>
        <fullName evidence="1">Cell surface glycoprotein</fullName>
    </submittedName>
</protein>